<comment type="caution">
    <text evidence="1">The sequence shown here is derived from an EMBL/GenBank/DDBJ whole genome shotgun (WGS) entry which is preliminary data.</text>
</comment>
<dbReference type="Proteomes" id="UP000494106">
    <property type="component" value="Unassembled WGS sequence"/>
</dbReference>
<dbReference type="EMBL" id="CADEBC010000159">
    <property type="protein sequence ID" value="CAB3224687.1"/>
    <property type="molecule type" value="Genomic_DNA"/>
</dbReference>
<evidence type="ECO:0000313" key="1">
    <source>
        <dbReference type="EMBL" id="CAB3224687.1"/>
    </source>
</evidence>
<evidence type="ECO:0000313" key="3">
    <source>
        <dbReference type="Proteomes" id="UP000494106"/>
    </source>
</evidence>
<organism evidence="1 3">
    <name type="scientific">Arctia plantaginis</name>
    <name type="common">Wood tiger moth</name>
    <name type="synonym">Phalaena plantaginis</name>
    <dbReference type="NCBI Taxonomy" id="874455"/>
    <lineage>
        <taxon>Eukaryota</taxon>
        <taxon>Metazoa</taxon>
        <taxon>Ecdysozoa</taxon>
        <taxon>Arthropoda</taxon>
        <taxon>Hexapoda</taxon>
        <taxon>Insecta</taxon>
        <taxon>Pterygota</taxon>
        <taxon>Neoptera</taxon>
        <taxon>Endopterygota</taxon>
        <taxon>Lepidoptera</taxon>
        <taxon>Glossata</taxon>
        <taxon>Ditrysia</taxon>
        <taxon>Noctuoidea</taxon>
        <taxon>Erebidae</taxon>
        <taxon>Arctiinae</taxon>
        <taxon>Arctia</taxon>
    </lineage>
</organism>
<protein>
    <submittedName>
        <fullName evidence="1">Uncharacterized protein</fullName>
    </submittedName>
</protein>
<reference evidence="3 4" key="1">
    <citation type="submission" date="2020-04" db="EMBL/GenBank/DDBJ databases">
        <authorList>
            <person name="Wallbank WR R."/>
            <person name="Pardo Diaz C."/>
            <person name="Kozak K."/>
            <person name="Martin S."/>
            <person name="Jiggins C."/>
            <person name="Moest M."/>
            <person name="Warren A I."/>
            <person name="Byers J.R.P. K."/>
            <person name="Montejo-Kovacevich G."/>
            <person name="Yen C E."/>
        </authorList>
    </citation>
    <scope>NUCLEOTIDE SEQUENCE [LARGE SCALE GENOMIC DNA]</scope>
</reference>
<dbReference type="EMBL" id="CADEBD010000312">
    <property type="protein sequence ID" value="CAB3242398.1"/>
    <property type="molecule type" value="Genomic_DNA"/>
</dbReference>
<dbReference type="AlphaFoldDB" id="A0A8S0YYH1"/>
<evidence type="ECO:0000313" key="2">
    <source>
        <dbReference type="EMBL" id="CAB3242398.1"/>
    </source>
</evidence>
<name>A0A8S0YYH1_ARCPL</name>
<evidence type="ECO:0000313" key="4">
    <source>
        <dbReference type="Proteomes" id="UP000494256"/>
    </source>
</evidence>
<gene>
    <name evidence="1" type="ORF">APLA_LOCUS2154</name>
    <name evidence="2" type="ORF">APLA_LOCUS9953</name>
</gene>
<proteinExistence type="predicted"/>
<dbReference type="Proteomes" id="UP000494256">
    <property type="component" value="Unassembled WGS sequence"/>
</dbReference>
<sequence length="92" mass="10066">MDRCSQRRERVCRTCGVESAVRGLLAAASERRGRGAARAALFIKEPSYAAVATVAAPAADGKAPSSLIYLQTYREKLHATTHLQDYFLLLLK</sequence>
<keyword evidence="3" id="KW-1185">Reference proteome</keyword>
<accession>A0A8S0YYH1</accession>